<dbReference type="Gene3D" id="3.30.750.24">
    <property type="entry name" value="STAS domain"/>
    <property type="match status" value="1"/>
</dbReference>
<dbReference type="GeneID" id="95356911"/>
<dbReference type="CDD" id="cd07043">
    <property type="entry name" value="STAS_anti-anti-sigma_factors"/>
    <property type="match status" value="1"/>
</dbReference>
<reference evidence="2" key="1">
    <citation type="journal article" date="2014" name="Int. J. Syst. Evol. Microbiol.">
        <title>Complete genome sequence of Corynebacterium casei LMG S-19264T (=DSM 44701T), isolated from a smear-ripened cheese.</title>
        <authorList>
            <consortium name="US DOE Joint Genome Institute (JGI-PGF)"/>
            <person name="Walter F."/>
            <person name="Albersmeier A."/>
            <person name="Kalinowski J."/>
            <person name="Ruckert C."/>
        </authorList>
    </citation>
    <scope>NUCLEOTIDE SEQUENCE</scope>
    <source>
        <strain evidence="2">JCM 4646</strain>
    </source>
</reference>
<dbReference type="GO" id="GO:0043856">
    <property type="term" value="F:anti-sigma factor antagonist activity"/>
    <property type="evidence" value="ECO:0007669"/>
    <property type="project" value="TreeGrafter"/>
</dbReference>
<name>A0A919L309_9ACTN</name>
<accession>A0A919L309</accession>
<keyword evidence="3" id="KW-1185">Reference proteome</keyword>
<comment type="caution">
    <text evidence="2">The sequence shown here is derived from an EMBL/GenBank/DDBJ whole genome shotgun (WGS) entry which is preliminary data.</text>
</comment>
<dbReference type="SUPFAM" id="SSF52091">
    <property type="entry name" value="SpoIIaa-like"/>
    <property type="match status" value="1"/>
</dbReference>
<dbReference type="EMBL" id="BNBO01000056">
    <property type="protein sequence ID" value="GHH82078.1"/>
    <property type="molecule type" value="Genomic_DNA"/>
</dbReference>
<proteinExistence type="predicted"/>
<dbReference type="Pfam" id="PF13466">
    <property type="entry name" value="STAS_2"/>
    <property type="match status" value="1"/>
</dbReference>
<reference evidence="2" key="2">
    <citation type="submission" date="2020-09" db="EMBL/GenBank/DDBJ databases">
        <authorList>
            <person name="Sun Q."/>
            <person name="Ohkuma M."/>
        </authorList>
    </citation>
    <scope>NUCLEOTIDE SEQUENCE</scope>
    <source>
        <strain evidence="2">JCM 4646</strain>
    </source>
</reference>
<sequence>MSEDLRTTRLRPAPPTGDIDAVAVESSWDGPAPRRPAGRLTVGFTTTGGRLRARLKGEIDMDVADPLRHVLARALTRGGTGLDIDMSDVEFCDSCGLDTLLRLRLQARDQGHAVTITDASPQVRYLLTLTETADLFTPPPRRHIATKRPDP</sequence>
<dbReference type="PANTHER" id="PTHR33495">
    <property type="entry name" value="ANTI-SIGMA FACTOR ANTAGONIST TM_1081-RELATED-RELATED"/>
    <property type="match status" value="1"/>
</dbReference>
<evidence type="ECO:0000259" key="1">
    <source>
        <dbReference type="PROSITE" id="PS50801"/>
    </source>
</evidence>
<evidence type="ECO:0000313" key="3">
    <source>
        <dbReference type="Proteomes" id="UP000617734"/>
    </source>
</evidence>
<dbReference type="Proteomes" id="UP000617734">
    <property type="component" value="Unassembled WGS sequence"/>
</dbReference>
<dbReference type="PROSITE" id="PS50801">
    <property type="entry name" value="STAS"/>
    <property type="match status" value="1"/>
</dbReference>
<dbReference type="InterPro" id="IPR036513">
    <property type="entry name" value="STAS_dom_sf"/>
</dbReference>
<organism evidence="2 3">
    <name type="scientific">Kitasatospora indigofera</name>
    <dbReference type="NCBI Taxonomy" id="67307"/>
    <lineage>
        <taxon>Bacteria</taxon>
        <taxon>Bacillati</taxon>
        <taxon>Actinomycetota</taxon>
        <taxon>Actinomycetes</taxon>
        <taxon>Kitasatosporales</taxon>
        <taxon>Streptomycetaceae</taxon>
        <taxon>Kitasatospora</taxon>
    </lineage>
</organism>
<dbReference type="InterPro" id="IPR002645">
    <property type="entry name" value="STAS_dom"/>
</dbReference>
<protein>
    <recommendedName>
        <fullName evidence="1">STAS domain-containing protein</fullName>
    </recommendedName>
</protein>
<dbReference type="InterPro" id="IPR058548">
    <property type="entry name" value="MlaB-like_STAS"/>
</dbReference>
<feature type="domain" description="STAS" evidence="1">
    <location>
        <begin position="40"/>
        <end position="130"/>
    </location>
</feature>
<dbReference type="AlphaFoldDB" id="A0A919L309"/>
<gene>
    <name evidence="2" type="ORF">GCM10018781_66330</name>
</gene>
<evidence type="ECO:0000313" key="2">
    <source>
        <dbReference type="EMBL" id="GHH82078.1"/>
    </source>
</evidence>
<dbReference type="RefSeq" id="WP_190214614.1">
    <property type="nucleotide sequence ID" value="NZ_BNBO01000056.1"/>
</dbReference>
<dbReference type="PANTHER" id="PTHR33495:SF2">
    <property type="entry name" value="ANTI-SIGMA FACTOR ANTAGONIST TM_1081-RELATED"/>
    <property type="match status" value="1"/>
</dbReference>